<dbReference type="InterPro" id="IPR001962">
    <property type="entry name" value="Asn_synthase"/>
</dbReference>
<evidence type="ECO:0000256" key="1">
    <source>
        <dbReference type="ARBA" id="ARBA00022741"/>
    </source>
</evidence>
<name>A0A1G7F786_9EURY</name>
<dbReference type="GO" id="GO:0005829">
    <property type="term" value="C:cytosol"/>
    <property type="evidence" value="ECO:0007669"/>
    <property type="project" value="TreeGrafter"/>
</dbReference>
<dbReference type="OrthoDB" id="8692at2157"/>
<sequence>MIHGADPTTVRAALDGGGPLPGTRGFAGRLDAEDGAPRLVRDVLGRYPCFTEADDHTTWSFDPRDLTDPAPVPAGHVRTQSGDEQVWTLPDPPATDDDAAAIEAVRAAVAASTAAVDAESLAVAFSGGVDSAILAARLDAPLYVAGFPDSHDVDAARSAAAAMDRDLTVVELTHEDIERAVPELVRATGRANAMDVGIALPLYLVAEQVAADGYDRLAVGQGADELFGGYAKVAKAPDDPRVDAETVRGARREVVTTLPDQLERDVLALRAAGVEPVPPLLDDRVVEAALPLPGTLLVADPKPGADRGDAERKVALRRAAEPWLPETVAGRDKKAVQYGSLVSRELDRLARQAGYKRRMDDHVTKYVRSLVE</sequence>
<dbReference type="InterPro" id="IPR014729">
    <property type="entry name" value="Rossmann-like_a/b/a_fold"/>
</dbReference>
<dbReference type="PANTHER" id="PTHR11772">
    <property type="entry name" value="ASPARAGINE SYNTHETASE"/>
    <property type="match status" value="1"/>
</dbReference>
<dbReference type="STRING" id="660518.SAMN05216218_10154"/>
<dbReference type="GO" id="GO:0006529">
    <property type="term" value="P:asparagine biosynthetic process"/>
    <property type="evidence" value="ECO:0007669"/>
    <property type="project" value="InterPro"/>
</dbReference>
<evidence type="ECO:0000313" key="5">
    <source>
        <dbReference type="EMBL" id="SDE71696.1"/>
    </source>
</evidence>
<dbReference type="PANTHER" id="PTHR11772:SF2">
    <property type="entry name" value="ASPARAGINE SYNTHETASE [GLUTAMINE-HYDROLYZING]"/>
    <property type="match status" value="1"/>
</dbReference>
<evidence type="ECO:0000313" key="6">
    <source>
        <dbReference type="Proteomes" id="UP000199076"/>
    </source>
</evidence>
<protein>
    <submittedName>
        <fullName evidence="5">Asparagine synthase (Glutamine-hydrolysing)</fullName>
    </submittedName>
</protein>
<dbReference type="EMBL" id="FNBK01000001">
    <property type="protein sequence ID" value="SDE71696.1"/>
    <property type="molecule type" value="Genomic_DNA"/>
</dbReference>
<feature type="domain" description="Asparagine synthetase" evidence="4">
    <location>
        <begin position="248"/>
        <end position="354"/>
    </location>
</feature>
<reference evidence="6" key="1">
    <citation type="submission" date="2016-10" db="EMBL/GenBank/DDBJ databases">
        <authorList>
            <person name="Varghese N."/>
            <person name="Submissions S."/>
        </authorList>
    </citation>
    <scope>NUCLEOTIDE SEQUENCE [LARGE SCALE GENOMIC DNA]</scope>
    <source>
        <strain evidence="6">IBRC-M 10760</strain>
    </source>
</reference>
<dbReference type="Gene3D" id="3.40.50.620">
    <property type="entry name" value="HUPs"/>
    <property type="match status" value="1"/>
</dbReference>
<accession>A0A1G7F786</accession>
<evidence type="ECO:0000259" key="4">
    <source>
        <dbReference type="Pfam" id="PF00733"/>
    </source>
</evidence>
<organism evidence="5 6">
    <name type="scientific">Halorientalis regularis</name>
    <dbReference type="NCBI Taxonomy" id="660518"/>
    <lineage>
        <taxon>Archaea</taxon>
        <taxon>Methanobacteriati</taxon>
        <taxon>Methanobacteriota</taxon>
        <taxon>Stenosarchaea group</taxon>
        <taxon>Halobacteria</taxon>
        <taxon>Halobacteriales</taxon>
        <taxon>Haloarculaceae</taxon>
        <taxon>Halorientalis</taxon>
    </lineage>
</organism>
<dbReference type="Pfam" id="PF00733">
    <property type="entry name" value="Asn_synthase"/>
    <property type="match status" value="2"/>
</dbReference>
<gene>
    <name evidence="5" type="ORF">SAMN05216218_10154</name>
</gene>
<dbReference type="GO" id="GO:0005524">
    <property type="term" value="F:ATP binding"/>
    <property type="evidence" value="ECO:0007669"/>
    <property type="project" value="UniProtKB-KW"/>
</dbReference>
<dbReference type="SUPFAM" id="SSF52402">
    <property type="entry name" value="Adenine nucleotide alpha hydrolases-like"/>
    <property type="match status" value="1"/>
</dbReference>
<dbReference type="CDD" id="cd01991">
    <property type="entry name" value="Asn_synthase_B_C"/>
    <property type="match status" value="1"/>
</dbReference>
<evidence type="ECO:0000256" key="3">
    <source>
        <dbReference type="SAM" id="MobiDB-lite"/>
    </source>
</evidence>
<keyword evidence="2" id="KW-0067">ATP-binding</keyword>
<dbReference type="GO" id="GO:0004066">
    <property type="term" value="F:asparagine synthase (glutamine-hydrolyzing) activity"/>
    <property type="evidence" value="ECO:0007669"/>
    <property type="project" value="InterPro"/>
</dbReference>
<evidence type="ECO:0000256" key="2">
    <source>
        <dbReference type="ARBA" id="ARBA00022840"/>
    </source>
</evidence>
<proteinExistence type="predicted"/>
<keyword evidence="1" id="KW-0547">Nucleotide-binding</keyword>
<dbReference type="AlphaFoldDB" id="A0A1G7F786"/>
<dbReference type="Proteomes" id="UP000199076">
    <property type="component" value="Unassembled WGS sequence"/>
</dbReference>
<keyword evidence="6" id="KW-1185">Reference proteome</keyword>
<feature type="region of interest" description="Disordered" evidence="3">
    <location>
        <begin position="1"/>
        <end position="21"/>
    </location>
</feature>
<dbReference type="InterPro" id="IPR050795">
    <property type="entry name" value="Asn_Synthetase"/>
</dbReference>
<feature type="domain" description="Asparagine synthetase" evidence="4">
    <location>
        <begin position="105"/>
        <end position="237"/>
    </location>
</feature>